<feature type="transmembrane region" description="Helical" evidence="1">
    <location>
        <begin position="56"/>
        <end position="76"/>
    </location>
</feature>
<protein>
    <recommendedName>
        <fullName evidence="2">DUF6533 domain-containing protein</fullName>
    </recommendedName>
</protein>
<feature type="transmembrane region" description="Helical" evidence="1">
    <location>
        <begin position="88"/>
        <end position="109"/>
    </location>
</feature>
<evidence type="ECO:0000313" key="3">
    <source>
        <dbReference type="EMBL" id="KAG1769276.1"/>
    </source>
</evidence>
<evidence type="ECO:0000313" key="4">
    <source>
        <dbReference type="Proteomes" id="UP000714275"/>
    </source>
</evidence>
<evidence type="ECO:0000256" key="1">
    <source>
        <dbReference type="SAM" id="Phobius"/>
    </source>
</evidence>
<accession>A0A9P6ZKF5</accession>
<evidence type="ECO:0000259" key="2">
    <source>
        <dbReference type="Pfam" id="PF20151"/>
    </source>
</evidence>
<dbReference type="Pfam" id="PF20151">
    <property type="entry name" value="DUF6533"/>
    <property type="match status" value="1"/>
</dbReference>
<comment type="caution">
    <text evidence="3">The sequence shown here is derived from an EMBL/GenBank/DDBJ whole genome shotgun (WGS) entry which is preliminary data.</text>
</comment>
<dbReference type="Proteomes" id="UP000714275">
    <property type="component" value="Unassembled WGS sequence"/>
</dbReference>
<feature type="transmembrane region" description="Helical" evidence="1">
    <location>
        <begin position="169"/>
        <end position="192"/>
    </location>
</feature>
<name>A0A9P6ZKF5_9AGAM</name>
<keyword evidence="4" id="KW-1185">Reference proteome</keyword>
<dbReference type="EMBL" id="JABBWD010000073">
    <property type="protein sequence ID" value="KAG1769276.1"/>
    <property type="molecule type" value="Genomic_DNA"/>
</dbReference>
<keyword evidence="1" id="KW-0472">Membrane</keyword>
<proteinExistence type="predicted"/>
<feature type="transmembrane region" description="Helical" evidence="1">
    <location>
        <begin position="18"/>
        <end position="35"/>
    </location>
</feature>
<dbReference type="OrthoDB" id="3251775at2759"/>
<feature type="transmembrane region" description="Helical" evidence="1">
    <location>
        <begin position="121"/>
        <end position="149"/>
    </location>
</feature>
<gene>
    <name evidence="3" type="ORF">EV702DRAFT_1141815</name>
</gene>
<sequence length="299" mass="33718">METGYSVNDIAAGTSLQIFAYIYTSMATFWAYEYACSLQQEWTFLHQSRWTKVKGLYIITRYVPFLLLITNLYMSLTPHENPSKCRMLVNIGSGFSIISGICSQSFFILRTCALWNNNRIVIVTMLSLFLAFVVASISISFAATATAPFGTSEIPGTTGCYQIVSSVQLFIPFVLYFALELGLMALTLIPAIKSWRTTNNHLYVVLLKHNISYYACGLLLSIANIFTSLLLHYAYHGMLHDLQFIILAILATSMHRHLWQMDLHTHGSNSNARVLLSDMLPADRMAGRRLSWSEYDGVN</sequence>
<dbReference type="InterPro" id="IPR045340">
    <property type="entry name" value="DUF6533"/>
</dbReference>
<feature type="transmembrane region" description="Helical" evidence="1">
    <location>
        <begin position="213"/>
        <end position="236"/>
    </location>
</feature>
<dbReference type="AlphaFoldDB" id="A0A9P6ZKF5"/>
<feature type="domain" description="DUF6533" evidence="2">
    <location>
        <begin position="21"/>
        <end position="66"/>
    </location>
</feature>
<organism evidence="3 4">
    <name type="scientific">Suillus placidus</name>
    <dbReference type="NCBI Taxonomy" id="48579"/>
    <lineage>
        <taxon>Eukaryota</taxon>
        <taxon>Fungi</taxon>
        <taxon>Dikarya</taxon>
        <taxon>Basidiomycota</taxon>
        <taxon>Agaricomycotina</taxon>
        <taxon>Agaricomycetes</taxon>
        <taxon>Agaricomycetidae</taxon>
        <taxon>Boletales</taxon>
        <taxon>Suillineae</taxon>
        <taxon>Suillaceae</taxon>
        <taxon>Suillus</taxon>
    </lineage>
</organism>
<reference evidence="3" key="1">
    <citation type="journal article" date="2020" name="New Phytol.">
        <title>Comparative genomics reveals dynamic genome evolution in host specialist ectomycorrhizal fungi.</title>
        <authorList>
            <person name="Lofgren L.A."/>
            <person name="Nguyen N.H."/>
            <person name="Vilgalys R."/>
            <person name="Ruytinx J."/>
            <person name="Liao H.L."/>
            <person name="Branco S."/>
            <person name="Kuo A."/>
            <person name="LaButti K."/>
            <person name="Lipzen A."/>
            <person name="Andreopoulos W."/>
            <person name="Pangilinan J."/>
            <person name="Riley R."/>
            <person name="Hundley H."/>
            <person name="Na H."/>
            <person name="Barry K."/>
            <person name="Grigoriev I.V."/>
            <person name="Stajich J.E."/>
            <person name="Kennedy P.G."/>
        </authorList>
    </citation>
    <scope>NUCLEOTIDE SEQUENCE</scope>
    <source>
        <strain evidence="3">DOB743</strain>
    </source>
</reference>
<keyword evidence="1" id="KW-0812">Transmembrane</keyword>
<keyword evidence="1" id="KW-1133">Transmembrane helix</keyword>